<dbReference type="SUPFAM" id="SSF56801">
    <property type="entry name" value="Acetyl-CoA synthetase-like"/>
    <property type="match status" value="1"/>
</dbReference>
<dbReference type="SMART" id="SM00823">
    <property type="entry name" value="PKS_PP"/>
    <property type="match status" value="1"/>
</dbReference>
<dbReference type="Proteomes" id="UP000194266">
    <property type="component" value="Unassembled WGS sequence"/>
</dbReference>
<accession>A0ABX3Y607</accession>
<dbReference type="PROSITE" id="PS00012">
    <property type="entry name" value="PHOSPHOPANTETHEINE"/>
    <property type="match status" value="1"/>
</dbReference>
<evidence type="ECO:0000256" key="2">
    <source>
        <dbReference type="ARBA" id="ARBA00022553"/>
    </source>
</evidence>
<sequence>AAPRRPSDAAAWLRALARRGFADARVVRVEPDGVTLVSARYPADAGHVDPEALRAWLAERLPAHMVPAAFVALPALPLSGNGKVDRTRVRRLLGERAARPAEGADPPRGETEEGMAALWSEVLGVAGVAREANFFLLGGDSLLATRLVTAVRRRWGVELPLREVLRTPTVAGTAALVDRLRGAPPAG</sequence>
<dbReference type="InterPro" id="IPR006162">
    <property type="entry name" value="Ppantetheine_attach_site"/>
</dbReference>
<name>A0ABX3Y607_9ACTN</name>
<organism evidence="5 6">
    <name type="scientific">Streptomyces pharetrae CZA14</name>
    <dbReference type="NCBI Taxonomy" id="1144883"/>
    <lineage>
        <taxon>Bacteria</taxon>
        <taxon>Bacillati</taxon>
        <taxon>Actinomycetota</taxon>
        <taxon>Actinomycetes</taxon>
        <taxon>Kitasatosporales</taxon>
        <taxon>Streptomycetaceae</taxon>
        <taxon>Streptomyces</taxon>
    </lineage>
</organism>
<reference evidence="5 6" key="1">
    <citation type="submission" date="2016-12" db="EMBL/GenBank/DDBJ databases">
        <title>Genome Mining:The Detection of Biosynthetic Gene Clusters to Aid in the Expression of Curamycin A produced by Streptomyces sp. strain CZA14.</title>
        <authorList>
            <person name="Durrell K.A."/>
            <person name="Kirby B.M."/>
            <person name="Khan W."/>
            <person name="Mthethwa T."/>
            <person name="Le Roes-Hill M."/>
        </authorList>
    </citation>
    <scope>NUCLEOTIDE SEQUENCE [LARGE SCALE GENOMIC DNA]</scope>
    <source>
        <strain evidence="5 6">CZA14</strain>
    </source>
</reference>
<keyword evidence="2" id="KW-0597">Phosphoprotein</keyword>
<comment type="caution">
    <text evidence="5">The sequence shown here is derived from an EMBL/GenBank/DDBJ whole genome shotgun (WGS) entry which is preliminary data.</text>
</comment>
<keyword evidence="6" id="KW-1185">Reference proteome</keyword>
<dbReference type="PANTHER" id="PTHR45527:SF10">
    <property type="entry name" value="PYOCHELIN SYNTHASE PCHF"/>
    <property type="match status" value="1"/>
</dbReference>
<evidence type="ECO:0000313" key="5">
    <source>
        <dbReference type="EMBL" id="OSZ55256.1"/>
    </source>
</evidence>
<keyword evidence="3" id="KW-0436">Ligase</keyword>
<dbReference type="InterPro" id="IPR029058">
    <property type="entry name" value="AB_hydrolase_fold"/>
</dbReference>
<dbReference type="PROSITE" id="PS50075">
    <property type="entry name" value="CARRIER"/>
    <property type="match status" value="1"/>
</dbReference>
<proteinExistence type="predicted"/>
<evidence type="ECO:0000259" key="4">
    <source>
        <dbReference type="PROSITE" id="PS50075"/>
    </source>
</evidence>
<feature type="domain" description="Carrier" evidence="4">
    <location>
        <begin position="106"/>
        <end position="181"/>
    </location>
</feature>
<dbReference type="InterPro" id="IPR036736">
    <property type="entry name" value="ACP-like_sf"/>
</dbReference>
<feature type="non-terminal residue" evidence="5">
    <location>
        <position position="1"/>
    </location>
</feature>
<dbReference type="Gene3D" id="3.30.300.30">
    <property type="match status" value="1"/>
</dbReference>
<protein>
    <recommendedName>
        <fullName evidence="4">Carrier domain-containing protein</fullName>
    </recommendedName>
</protein>
<gene>
    <name evidence="5" type="ORF">OQI_39610</name>
</gene>
<dbReference type="Gene3D" id="3.40.50.1820">
    <property type="entry name" value="alpha/beta hydrolase"/>
    <property type="match status" value="1"/>
</dbReference>
<evidence type="ECO:0000256" key="3">
    <source>
        <dbReference type="ARBA" id="ARBA00022598"/>
    </source>
</evidence>
<dbReference type="Pfam" id="PF00550">
    <property type="entry name" value="PP-binding"/>
    <property type="match status" value="1"/>
</dbReference>
<dbReference type="SUPFAM" id="SSF47336">
    <property type="entry name" value="ACP-like"/>
    <property type="match status" value="1"/>
</dbReference>
<dbReference type="InterPro" id="IPR020806">
    <property type="entry name" value="PKS_PP-bd"/>
</dbReference>
<dbReference type="RefSeq" id="WP_318275794.1">
    <property type="nucleotide sequence ID" value="NZ_MRYD01000656.1"/>
</dbReference>
<dbReference type="EMBL" id="MRYD01000656">
    <property type="protein sequence ID" value="OSZ55256.1"/>
    <property type="molecule type" value="Genomic_DNA"/>
</dbReference>
<evidence type="ECO:0000256" key="1">
    <source>
        <dbReference type="ARBA" id="ARBA00022450"/>
    </source>
</evidence>
<evidence type="ECO:0000313" key="6">
    <source>
        <dbReference type="Proteomes" id="UP000194266"/>
    </source>
</evidence>
<dbReference type="InterPro" id="IPR045851">
    <property type="entry name" value="AMP-bd_C_sf"/>
</dbReference>
<feature type="non-terminal residue" evidence="5">
    <location>
        <position position="187"/>
    </location>
</feature>
<keyword evidence="1" id="KW-0596">Phosphopantetheine</keyword>
<dbReference type="PANTHER" id="PTHR45527">
    <property type="entry name" value="NONRIBOSOMAL PEPTIDE SYNTHETASE"/>
    <property type="match status" value="1"/>
</dbReference>
<dbReference type="InterPro" id="IPR009081">
    <property type="entry name" value="PP-bd_ACP"/>
</dbReference>